<dbReference type="PANTHER" id="PTHR45770">
    <property type="entry name" value="ATP-DEPENDENT 6-PHOSPHOFRUCTOKINASE 1"/>
    <property type="match status" value="1"/>
</dbReference>
<sequence length="95" mass="10789">MIRDVPSNAFDNVYYTLLAQSVVHGAMTGYTGFTSGLVDGRQTCIPFYRIIEGQNKVVITNRMWARLLSSTNQPSFTIAKTINEEKREDEPTREQ</sequence>
<dbReference type="SUPFAM" id="SSF53784">
    <property type="entry name" value="Phosphofructokinase"/>
    <property type="match status" value="1"/>
</dbReference>
<accession>V7AH05</accession>
<dbReference type="eggNOG" id="KOG2440">
    <property type="taxonomic scope" value="Eukaryota"/>
</dbReference>
<dbReference type="InterPro" id="IPR050929">
    <property type="entry name" value="PFKA"/>
</dbReference>
<reference evidence="3" key="1">
    <citation type="journal article" date="2014" name="Nat. Genet.">
        <title>A reference genome for common bean and genome-wide analysis of dual domestications.</title>
        <authorList>
            <person name="Schmutz J."/>
            <person name="McClean P.E."/>
            <person name="Mamidi S."/>
            <person name="Wu G.A."/>
            <person name="Cannon S.B."/>
            <person name="Grimwood J."/>
            <person name="Jenkins J."/>
            <person name="Shu S."/>
            <person name="Song Q."/>
            <person name="Chavarro C."/>
            <person name="Torres-Torres M."/>
            <person name="Geffroy V."/>
            <person name="Moghaddam S.M."/>
            <person name="Gao D."/>
            <person name="Abernathy B."/>
            <person name="Barry K."/>
            <person name="Blair M."/>
            <person name="Brick M.A."/>
            <person name="Chovatia M."/>
            <person name="Gepts P."/>
            <person name="Goodstein D.M."/>
            <person name="Gonzales M."/>
            <person name="Hellsten U."/>
            <person name="Hyten D.L."/>
            <person name="Jia G."/>
            <person name="Kelly J.D."/>
            <person name="Kudrna D."/>
            <person name="Lee R."/>
            <person name="Richard M.M."/>
            <person name="Miklas P.N."/>
            <person name="Osorno J.M."/>
            <person name="Rodrigues J."/>
            <person name="Thareau V."/>
            <person name="Urrea C.A."/>
            <person name="Wang M."/>
            <person name="Yu Y."/>
            <person name="Zhang M."/>
            <person name="Wing R.A."/>
            <person name="Cregan P.B."/>
            <person name="Rokhsar D.S."/>
            <person name="Jackson S.A."/>
        </authorList>
    </citation>
    <scope>NUCLEOTIDE SEQUENCE [LARGE SCALE GENOMIC DNA]</scope>
    <source>
        <strain evidence="3">cv. G19833</strain>
    </source>
</reference>
<evidence type="ECO:0008006" key="4">
    <source>
        <dbReference type="Google" id="ProtNLM"/>
    </source>
</evidence>
<gene>
    <name evidence="2" type="ORF">PHAVU_011G134700g</name>
</gene>
<dbReference type="Gramene" id="ESW04897">
    <property type="protein sequence ID" value="ESW04897"/>
    <property type="gene ID" value="PHAVU_011G134700g"/>
</dbReference>
<dbReference type="OrthoDB" id="537915at2759"/>
<dbReference type="EMBL" id="CM002298">
    <property type="protein sequence ID" value="ESW04897.1"/>
    <property type="molecule type" value="Genomic_DNA"/>
</dbReference>
<dbReference type="GO" id="GO:0003872">
    <property type="term" value="F:6-phosphofructokinase activity"/>
    <property type="evidence" value="ECO:0007669"/>
    <property type="project" value="InterPro"/>
</dbReference>
<dbReference type="SMR" id="V7AH05"/>
<proteinExistence type="predicted"/>
<evidence type="ECO:0000313" key="3">
    <source>
        <dbReference type="Proteomes" id="UP000000226"/>
    </source>
</evidence>
<evidence type="ECO:0000256" key="1">
    <source>
        <dbReference type="ARBA" id="ARBA00022533"/>
    </source>
</evidence>
<evidence type="ECO:0000313" key="2">
    <source>
        <dbReference type="EMBL" id="ESW04897.1"/>
    </source>
</evidence>
<protein>
    <recommendedName>
        <fullName evidence="4">Phosphofructokinase domain-containing protein</fullName>
    </recommendedName>
</protein>
<organism evidence="2 3">
    <name type="scientific">Phaseolus vulgaris</name>
    <name type="common">Kidney bean</name>
    <name type="synonym">French bean</name>
    <dbReference type="NCBI Taxonomy" id="3885"/>
    <lineage>
        <taxon>Eukaryota</taxon>
        <taxon>Viridiplantae</taxon>
        <taxon>Streptophyta</taxon>
        <taxon>Embryophyta</taxon>
        <taxon>Tracheophyta</taxon>
        <taxon>Spermatophyta</taxon>
        <taxon>Magnoliopsida</taxon>
        <taxon>eudicotyledons</taxon>
        <taxon>Gunneridae</taxon>
        <taxon>Pentapetalae</taxon>
        <taxon>rosids</taxon>
        <taxon>fabids</taxon>
        <taxon>Fabales</taxon>
        <taxon>Fabaceae</taxon>
        <taxon>Papilionoideae</taxon>
        <taxon>50 kb inversion clade</taxon>
        <taxon>NPAAA clade</taxon>
        <taxon>indigoferoid/millettioid clade</taxon>
        <taxon>Phaseoleae</taxon>
        <taxon>Phaseolus</taxon>
    </lineage>
</organism>
<name>V7AH05_PHAVU</name>
<dbReference type="Proteomes" id="UP000000226">
    <property type="component" value="Chromosome 11"/>
</dbReference>
<dbReference type="InterPro" id="IPR035966">
    <property type="entry name" value="PKF_sf"/>
</dbReference>
<dbReference type="STRING" id="3885.V7AH05"/>
<dbReference type="AlphaFoldDB" id="V7AH05"/>
<keyword evidence="1" id="KW-0021">Allosteric enzyme</keyword>
<keyword evidence="3" id="KW-1185">Reference proteome</keyword>